<dbReference type="AlphaFoldDB" id="A0A286E2P4"/>
<accession>A0A286E2P4</accession>
<keyword evidence="2" id="KW-1185">Reference proteome</keyword>
<sequence>MASYAHLKDKVFDGQPLTRFDIGKEGGGAPAEVAWLVEKEMVDPPEFPEVFDRFVETVDTGEVTTLALGWAGFEGEVAAESLLRHAGRFPRLRALHLGYQVDFAYVRQGDVTPVLERFPRLERLDVRGKNGLALRPFRHETLRTLRFESCCLFGHVARALGASDLPALEYLDLWLGVLPDLDAPPEVDANDLAPLLNGERFPALRHLGLENSWITDEFADVVATAPVVARLRSLSLALGTLTDAGVESLLTGQPLTHLQRLDLHHHYLSPAMMDRVPAALPGVDVDLGDHRGEFAGPFDEEAHHFVADGRDF</sequence>
<protein>
    <recommendedName>
        <fullName evidence="3">Leucine Rich repeat-containing protein</fullName>
    </recommendedName>
</protein>
<name>A0A286E2P4_9ACTN</name>
<evidence type="ECO:0008006" key="3">
    <source>
        <dbReference type="Google" id="ProtNLM"/>
    </source>
</evidence>
<dbReference type="EMBL" id="OCNE01000021">
    <property type="protein sequence ID" value="SOD65170.1"/>
    <property type="molecule type" value="Genomic_DNA"/>
</dbReference>
<evidence type="ECO:0000313" key="1">
    <source>
        <dbReference type="EMBL" id="SOD65170.1"/>
    </source>
</evidence>
<organism evidence="1 2">
    <name type="scientific">Streptomyces zhaozhouensis</name>
    <dbReference type="NCBI Taxonomy" id="1300267"/>
    <lineage>
        <taxon>Bacteria</taxon>
        <taxon>Bacillati</taxon>
        <taxon>Actinomycetota</taxon>
        <taxon>Actinomycetes</taxon>
        <taxon>Kitasatosporales</taxon>
        <taxon>Streptomycetaceae</taxon>
        <taxon>Streptomyces</taxon>
    </lineage>
</organism>
<gene>
    <name evidence="1" type="ORF">SAMN06297387_12129</name>
</gene>
<dbReference type="InterPro" id="IPR032675">
    <property type="entry name" value="LRR_dom_sf"/>
</dbReference>
<reference evidence="1 2" key="1">
    <citation type="submission" date="2017-09" db="EMBL/GenBank/DDBJ databases">
        <authorList>
            <person name="Ehlers B."/>
            <person name="Leendertz F.H."/>
        </authorList>
    </citation>
    <scope>NUCLEOTIDE SEQUENCE [LARGE SCALE GENOMIC DNA]</scope>
    <source>
        <strain evidence="1 2">CGMCC 4.7095</strain>
    </source>
</reference>
<dbReference type="OrthoDB" id="9781345at2"/>
<dbReference type="RefSeq" id="WP_097233358.1">
    <property type="nucleotide sequence ID" value="NZ_OCNE01000021.1"/>
</dbReference>
<dbReference type="SUPFAM" id="SSF52047">
    <property type="entry name" value="RNI-like"/>
    <property type="match status" value="1"/>
</dbReference>
<dbReference type="Gene3D" id="3.80.10.10">
    <property type="entry name" value="Ribonuclease Inhibitor"/>
    <property type="match status" value="1"/>
</dbReference>
<dbReference type="Proteomes" id="UP000219072">
    <property type="component" value="Unassembled WGS sequence"/>
</dbReference>
<proteinExistence type="predicted"/>
<evidence type="ECO:0000313" key="2">
    <source>
        <dbReference type="Proteomes" id="UP000219072"/>
    </source>
</evidence>